<evidence type="ECO:0000256" key="3">
    <source>
        <dbReference type="ARBA" id="ARBA00022643"/>
    </source>
</evidence>
<dbReference type="GO" id="GO:0004497">
    <property type="term" value="F:monooxygenase activity"/>
    <property type="evidence" value="ECO:0007669"/>
    <property type="project" value="UniProtKB-KW"/>
</dbReference>
<comment type="caution">
    <text evidence="6">The sequence shown here is derived from an EMBL/GenBank/DDBJ whole genome shotgun (WGS) entry which is preliminary data.</text>
</comment>
<dbReference type="InterPro" id="IPR013785">
    <property type="entry name" value="Aldolase_TIM"/>
</dbReference>
<dbReference type="Gene3D" id="3.20.20.70">
    <property type="entry name" value="Aldolase class I"/>
    <property type="match status" value="1"/>
</dbReference>
<evidence type="ECO:0000256" key="4">
    <source>
        <dbReference type="ARBA" id="ARBA00023002"/>
    </source>
</evidence>
<dbReference type="SUPFAM" id="SSF51412">
    <property type="entry name" value="Inosine monophosphate dehydrogenase (IMPDH)"/>
    <property type="match status" value="1"/>
</dbReference>
<evidence type="ECO:0000256" key="5">
    <source>
        <dbReference type="ARBA" id="ARBA00023033"/>
    </source>
</evidence>
<dbReference type="CDD" id="cd04730">
    <property type="entry name" value="NPD_like"/>
    <property type="match status" value="1"/>
</dbReference>
<name>A0ABN0TMF7_9BURK</name>
<evidence type="ECO:0000313" key="7">
    <source>
        <dbReference type="Proteomes" id="UP001501176"/>
    </source>
</evidence>
<evidence type="ECO:0000256" key="1">
    <source>
        <dbReference type="ARBA" id="ARBA00009881"/>
    </source>
</evidence>
<keyword evidence="2" id="KW-0285">Flavoprotein</keyword>
<dbReference type="InterPro" id="IPR004136">
    <property type="entry name" value="NMO"/>
</dbReference>
<evidence type="ECO:0000313" key="6">
    <source>
        <dbReference type="EMBL" id="GAA0225239.1"/>
    </source>
</evidence>
<sequence>MLTRETHLMPHPIVTALHQSMTLPVMAAPMFIVSNPELVIAQCASGIIGSMPALNARPQEKLGEWLTQIETSLAALRAADPERPVPPYAINHIIHQSNDRLQHDLEVCAEHRVPLIITSLRAPNQVVDAVHAWGGKVFHDVTTLRHAQKALDAGVDGLILVCAGAGGHAGTLSPFALLGEVRRIFDGPICLSGAISRGQDVLAARAMGADFAYVGTRFIASTEANAQPEYKQMIVDTAAADIVYTPYFTGIPGNYLKPCVRNIGLDPDNLPAAQGTNFGSDSKKAWRDIWGAGQGVGNIDSVQSTADIVARLRDEYREAAQALRDSFVEEVRA</sequence>
<keyword evidence="4" id="KW-0560">Oxidoreductase</keyword>
<dbReference type="RefSeq" id="WP_325125491.1">
    <property type="nucleotide sequence ID" value="NZ_BAAAFN010000009.1"/>
</dbReference>
<proteinExistence type="inferred from homology"/>
<dbReference type="Pfam" id="PF03060">
    <property type="entry name" value="NMO"/>
    <property type="match status" value="1"/>
</dbReference>
<dbReference type="PANTHER" id="PTHR42747:SF4">
    <property type="entry name" value="BLR1330 PROTEIN"/>
    <property type="match status" value="1"/>
</dbReference>
<accession>A0ABN0TMF7</accession>
<organism evidence="6 7">
    <name type="scientific">Castellaniella daejeonensis</name>
    <dbReference type="NCBI Taxonomy" id="659013"/>
    <lineage>
        <taxon>Bacteria</taxon>
        <taxon>Pseudomonadati</taxon>
        <taxon>Pseudomonadota</taxon>
        <taxon>Betaproteobacteria</taxon>
        <taxon>Burkholderiales</taxon>
        <taxon>Alcaligenaceae</taxon>
        <taxon>Castellaniella</taxon>
    </lineage>
</organism>
<dbReference type="Proteomes" id="UP001501176">
    <property type="component" value="Unassembled WGS sequence"/>
</dbReference>
<evidence type="ECO:0000256" key="2">
    <source>
        <dbReference type="ARBA" id="ARBA00022630"/>
    </source>
</evidence>
<keyword evidence="5 6" id="KW-0503">Monooxygenase</keyword>
<keyword evidence="7" id="KW-1185">Reference proteome</keyword>
<comment type="similarity">
    <text evidence="1">Belongs to the nitronate monooxygenase family. NMO class I subfamily.</text>
</comment>
<dbReference type="EMBL" id="BAAAFN010000009">
    <property type="protein sequence ID" value="GAA0225239.1"/>
    <property type="molecule type" value="Genomic_DNA"/>
</dbReference>
<gene>
    <name evidence="6" type="ORF">GCM10009125_12750</name>
</gene>
<keyword evidence="3" id="KW-0288">FMN</keyword>
<protein>
    <submittedName>
        <fullName evidence="6">Nitronate monooxygenase family protein</fullName>
    </submittedName>
</protein>
<dbReference type="PANTHER" id="PTHR42747">
    <property type="entry name" value="NITRONATE MONOOXYGENASE-RELATED"/>
    <property type="match status" value="1"/>
</dbReference>
<reference evidence="6 7" key="1">
    <citation type="journal article" date="2019" name="Int. J. Syst. Evol. Microbiol.">
        <title>The Global Catalogue of Microorganisms (GCM) 10K type strain sequencing project: providing services to taxonomists for standard genome sequencing and annotation.</title>
        <authorList>
            <consortium name="The Broad Institute Genomics Platform"/>
            <consortium name="The Broad Institute Genome Sequencing Center for Infectious Disease"/>
            <person name="Wu L."/>
            <person name="Ma J."/>
        </authorList>
    </citation>
    <scope>NUCLEOTIDE SEQUENCE [LARGE SCALE GENOMIC DNA]</scope>
    <source>
        <strain evidence="6 7">JCM 16240</strain>
    </source>
</reference>